<organism evidence="2 3">
    <name type="scientific">Sphingomonas alpina</name>
    <dbReference type="NCBI Taxonomy" id="653931"/>
    <lineage>
        <taxon>Bacteria</taxon>
        <taxon>Pseudomonadati</taxon>
        <taxon>Pseudomonadota</taxon>
        <taxon>Alphaproteobacteria</taxon>
        <taxon>Sphingomonadales</taxon>
        <taxon>Sphingomonadaceae</taxon>
        <taxon>Sphingomonas</taxon>
    </lineage>
</organism>
<name>A0A7H0LPA3_9SPHN</name>
<accession>A0A7H0LPA3</accession>
<gene>
    <name evidence="2" type="ORF">H3Z74_10440</name>
</gene>
<dbReference type="AlphaFoldDB" id="A0A7H0LPA3"/>
<protein>
    <recommendedName>
        <fullName evidence="4">DUF883 family protein</fullName>
    </recommendedName>
</protein>
<evidence type="ECO:0000313" key="2">
    <source>
        <dbReference type="EMBL" id="QNQ11506.1"/>
    </source>
</evidence>
<proteinExistence type="predicted"/>
<reference evidence="2 3" key="1">
    <citation type="submission" date="2020-09" db="EMBL/GenBank/DDBJ databases">
        <title>Sphingomonas sp., a new species isolated from pork steak.</title>
        <authorList>
            <person name="Heidler von Heilborn D."/>
        </authorList>
    </citation>
    <scope>NUCLEOTIDE SEQUENCE [LARGE SCALE GENOMIC DNA]</scope>
    <source>
        <strain evidence="3">S8-3T</strain>
    </source>
</reference>
<dbReference type="EMBL" id="CP061038">
    <property type="protein sequence ID" value="QNQ11506.1"/>
    <property type="molecule type" value="Genomic_DNA"/>
</dbReference>
<evidence type="ECO:0000256" key="1">
    <source>
        <dbReference type="SAM" id="MobiDB-lite"/>
    </source>
</evidence>
<evidence type="ECO:0000313" key="3">
    <source>
        <dbReference type="Proteomes" id="UP000516148"/>
    </source>
</evidence>
<keyword evidence="3" id="KW-1185">Reference proteome</keyword>
<sequence>MTDATPNTAARPAPKRSTIEKTYDKAAKAIDKGRKTALKTARSTAESLEANPMTLLAGGIALGAVIGALVPRSEREGKLLAPVGKRITDTAGAAAKAARDAGKAELDSLGLNKAAARDQAGKLLGGVVKALATAGAAAAQTAKTKE</sequence>
<evidence type="ECO:0008006" key="4">
    <source>
        <dbReference type="Google" id="ProtNLM"/>
    </source>
</evidence>
<dbReference type="RefSeq" id="WP_187763787.1">
    <property type="nucleotide sequence ID" value="NZ_CP061038.1"/>
</dbReference>
<dbReference type="KEGG" id="spap:H3Z74_10440"/>
<dbReference type="Proteomes" id="UP000516148">
    <property type="component" value="Chromosome"/>
</dbReference>
<feature type="region of interest" description="Disordered" evidence="1">
    <location>
        <begin position="1"/>
        <end position="23"/>
    </location>
</feature>